<evidence type="ECO:0000256" key="1">
    <source>
        <dbReference type="RuleBase" id="RU363044"/>
    </source>
</evidence>
<dbReference type="PANTHER" id="PTHR10492">
    <property type="match status" value="1"/>
</dbReference>
<organism evidence="3">
    <name type="scientific">Salix viminalis</name>
    <name type="common">Common osier</name>
    <name type="synonym">Basket willow</name>
    <dbReference type="NCBI Taxonomy" id="40686"/>
    <lineage>
        <taxon>Eukaryota</taxon>
        <taxon>Viridiplantae</taxon>
        <taxon>Streptophyta</taxon>
        <taxon>Embryophyta</taxon>
        <taxon>Tracheophyta</taxon>
        <taxon>Spermatophyta</taxon>
        <taxon>Magnoliopsida</taxon>
        <taxon>eudicotyledons</taxon>
        <taxon>Gunneridae</taxon>
        <taxon>Pentapetalae</taxon>
        <taxon>rosids</taxon>
        <taxon>fabids</taxon>
        <taxon>Malpighiales</taxon>
        <taxon>Salicaceae</taxon>
        <taxon>Saliceae</taxon>
        <taxon>Salix</taxon>
    </lineage>
</organism>
<protein>
    <recommendedName>
        <fullName evidence="1">ATP-dependent DNA helicase</fullName>
        <ecNumber evidence="1">5.6.2.3</ecNumber>
    </recommendedName>
</protein>
<dbReference type="GO" id="GO:0000723">
    <property type="term" value="P:telomere maintenance"/>
    <property type="evidence" value="ECO:0007669"/>
    <property type="project" value="InterPro"/>
</dbReference>
<comment type="catalytic activity">
    <reaction evidence="1">
        <text>ATP + H2O = ADP + phosphate + H(+)</text>
        <dbReference type="Rhea" id="RHEA:13065"/>
        <dbReference type="ChEBI" id="CHEBI:15377"/>
        <dbReference type="ChEBI" id="CHEBI:15378"/>
        <dbReference type="ChEBI" id="CHEBI:30616"/>
        <dbReference type="ChEBI" id="CHEBI:43474"/>
        <dbReference type="ChEBI" id="CHEBI:456216"/>
        <dbReference type="EC" id="5.6.2.3"/>
    </reaction>
</comment>
<sequence length="131" mass="14805">MQWLSTELTETHIFLLHLHAIHVGQRFKEISEKIDLISKKISLTLLQESFQHNCVSKKRASTHPSSHLIRSEGLIVLAVASSGITSLLLSGDRTAHSRFKIPLMVSEISSCEIKRHKPFTSLREDISNYMG</sequence>
<keyword evidence="1" id="KW-0227">DNA damage</keyword>
<dbReference type="InterPro" id="IPR010285">
    <property type="entry name" value="DNA_helicase_pif1-like_DEAD"/>
</dbReference>
<keyword evidence="1" id="KW-0067">ATP-binding</keyword>
<keyword evidence="1" id="KW-0347">Helicase</keyword>
<gene>
    <name evidence="3" type="ORF">SVIM_LOCUS432767</name>
</gene>
<dbReference type="GO" id="GO:0005524">
    <property type="term" value="F:ATP binding"/>
    <property type="evidence" value="ECO:0007669"/>
    <property type="project" value="UniProtKB-KW"/>
</dbReference>
<dbReference type="EC" id="5.6.2.3" evidence="1"/>
<dbReference type="PANTHER" id="PTHR10492:SF57">
    <property type="entry name" value="ATP-DEPENDENT DNA HELICASE"/>
    <property type="match status" value="1"/>
</dbReference>
<dbReference type="EMBL" id="CAADRP010002018">
    <property type="protein sequence ID" value="VFU59040.1"/>
    <property type="molecule type" value="Genomic_DNA"/>
</dbReference>
<reference evidence="3" key="1">
    <citation type="submission" date="2019-03" db="EMBL/GenBank/DDBJ databases">
        <authorList>
            <person name="Mank J."/>
            <person name="Almeida P."/>
        </authorList>
    </citation>
    <scope>NUCLEOTIDE SEQUENCE</scope>
    <source>
        <strain evidence="3">78183</strain>
    </source>
</reference>
<dbReference type="GO" id="GO:0043139">
    <property type="term" value="F:5'-3' DNA helicase activity"/>
    <property type="evidence" value="ECO:0007669"/>
    <property type="project" value="UniProtKB-EC"/>
</dbReference>
<name>A0A6N2MZ70_SALVM</name>
<dbReference type="GO" id="GO:0006310">
    <property type="term" value="P:DNA recombination"/>
    <property type="evidence" value="ECO:0007669"/>
    <property type="project" value="UniProtKB-KW"/>
</dbReference>
<evidence type="ECO:0000259" key="2">
    <source>
        <dbReference type="Pfam" id="PF05970"/>
    </source>
</evidence>
<feature type="domain" description="DNA helicase Pif1-like DEAD-box helicase" evidence="2">
    <location>
        <begin position="67"/>
        <end position="125"/>
    </location>
</feature>
<proteinExistence type="inferred from homology"/>
<dbReference type="Pfam" id="PF05970">
    <property type="entry name" value="PIF1"/>
    <property type="match status" value="1"/>
</dbReference>
<comment type="cofactor">
    <cofactor evidence="1">
        <name>Mg(2+)</name>
        <dbReference type="ChEBI" id="CHEBI:18420"/>
    </cofactor>
</comment>
<keyword evidence="1" id="KW-0234">DNA repair</keyword>
<dbReference type="GO" id="GO:0006281">
    <property type="term" value="P:DNA repair"/>
    <property type="evidence" value="ECO:0007669"/>
    <property type="project" value="UniProtKB-KW"/>
</dbReference>
<comment type="similarity">
    <text evidence="1">Belongs to the helicase family.</text>
</comment>
<keyword evidence="1" id="KW-0378">Hydrolase</keyword>
<keyword evidence="1" id="KW-0547">Nucleotide-binding</keyword>
<dbReference type="GO" id="GO:0016787">
    <property type="term" value="F:hydrolase activity"/>
    <property type="evidence" value="ECO:0007669"/>
    <property type="project" value="UniProtKB-KW"/>
</dbReference>
<evidence type="ECO:0000313" key="3">
    <source>
        <dbReference type="EMBL" id="VFU59040.1"/>
    </source>
</evidence>
<dbReference type="AlphaFoldDB" id="A0A6N2MZ70"/>
<keyword evidence="1" id="KW-0233">DNA recombination</keyword>
<accession>A0A6N2MZ70</accession>